<evidence type="ECO:0000259" key="6">
    <source>
        <dbReference type="PROSITE" id="PS51900"/>
    </source>
</evidence>
<evidence type="ECO:0000256" key="4">
    <source>
        <dbReference type="ARBA" id="ARBA00023172"/>
    </source>
</evidence>
<dbReference type="PROSITE" id="PS51900">
    <property type="entry name" value="CB"/>
    <property type="match status" value="1"/>
</dbReference>
<accession>A0A1V2GAA5</accession>
<keyword evidence="2" id="KW-0229">DNA integration</keyword>
<dbReference type="InterPro" id="IPR011010">
    <property type="entry name" value="DNA_brk_join_enz"/>
</dbReference>
<dbReference type="GO" id="GO:0006310">
    <property type="term" value="P:DNA recombination"/>
    <property type="evidence" value="ECO:0007669"/>
    <property type="project" value="UniProtKB-KW"/>
</dbReference>
<dbReference type="InterPro" id="IPR044068">
    <property type="entry name" value="CB"/>
</dbReference>
<evidence type="ECO:0000313" key="7">
    <source>
        <dbReference type="EMBL" id="MWR12297.1"/>
    </source>
</evidence>
<dbReference type="InterPro" id="IPR013762">
    <property type="entry name" value="Integrase-like_cat_sf"/>
</dbReference>
<evidence type="ECO:0000313" key="10">
    <source>
        <dbReference type="Proteomes" id="UP000430387"/>
    </source>
</evidence>
<dbReference type="EMBL" id="WTQJ01000002">
    <property type="protein sequence ID" value="MWR12297.1"/>
    <property type="molecule type" value="Genomic_DNA"/>
</dbReference>
<dbReference type="Proteomes" id="UP000430387">
    <property type="component" value="Unassembled WGS sequence"/>
</dbReference>
<evidence type="ECO:0000256" key="2">
    <source>
        <dbReference type="ARBA" id="ARBA00022908"/>
    </source>
</evidence>
<dbReference type="RefSeq" id="WP_000091777.1">
    <property type="nucleotide sequence ID" value="NZ_BGDG01000030.1"/>
</dbReference>
<dbReference type="PANTHER" id="PTHR30629:SF2">
    <property type="entry name" value="PROPHAGE INTEGRASE INTS-RELATED"/>
    <property type="match status" value="1"/>
</dbReference>
<reference evidence="7 10" key="2">
    <citation type="submission" date="2019-12" db="EMBL/GenBank/DDBJ databases">
        <title>Enteriobacteria Tanzani isolates_8377-8380.</title>
        <authorList>
            <person name="Subbiah M."/>
            <person name="Call D."/>
        </authorList>
    </citation>
    <scope>NUCLEOTIDE SEQUENCE [LARGE SCALE GENOMIC DNA]</scope>
    <source>
        <strain evidence="7 10">8380wG1</strain>
    </source>
</reference>
<keyword evidence="4" id="KW-0233">DNA recombination</keyword>
<dbReference type="PANTHER" id="PTHR30629">
    <property type="entry name" value="PROPHAGE INTEGRASE"/>
    <property type="match status" value="1"/>
</dbReference>
<organism evidence="8 9">
    <name type="scientific">Escherichia coli</name>
    <dbReference type="NCBI Taxonomy" id="562"/>
    <lineage>
        <taxon>Bacteria</taxon>
        <taxon>Pseudomonadati</taxon>
        <taxon>Pseudomonadota</taxon>
        <taxon>Gammaproteobacteria</taxon>
        <taxon>Enterobacterales</taxon>
        <taxon>Enterobacteriaceae</taxon>
        <taxon>Escherichia</taxon>
    </lineage>
</organism>
<proteinExistence type="inferred from homology"/>
<dbReference type="InterPro" id="IPR010998">
    <property type="entry name" value="Integrase_recombinase_N"/>
</dbReference>
<evidence type="ECO:0000313" key="9">
    <source>
        <dbReference type="Proteomes" id="UP000188967"/>
    </source>
</evidence>
<gene>
    <name evidence="8" type="ORF">BXT93_20600</name>
    <name evidence="7" type="ORF">GQA06_00355</name>
</gene>
<reference evidence="8 9" key="1">
    <citation type="submission" date="2017-01" db="EMBL/GenBank/DDBJ databases">
        <title>Draft genome sequence of an E. coli strain isolated from human, in Amazon, Brazil.</title>
        <authorList>
            <person name="Moura Q."/>
            <person name="Fernandes M.R."/>
            <person name="Cerdeira L."/>
            <person name="Vianello M."/>
            <person name="Souza T.A."/>
            <person name="Ienne S."/>
            <person name="Lincopan N."/>
        </authorList>
    </citation>
    <scope>NUCLEOTIDE SEQUENCE [LARGE SCALE GENOMIC DNA]</scope>
    <source>
        <strain evidence="8 9">ICBEcBL-II-13</strain>
    </source>
</reference>
<protein>
    <submittedName>
        <fullName evidence="7 8">Integrase</fullName>
    </submittedName>
</protein>
<evidence type="ECO:0000313" key="8">
    <source>
        <dbReference type="EMBL" id="ONG32498.1"/>
    </source>
</evidence>
<dbReference type="Pfam" id="PF00589">
    <property type="entry name" value="Phage_integrase"/>
    <property type="match status" value="1"/>
</dbReference>
<comment type="similarity">
    <text evidence="1">Belongs to the 'phage' integrase family.</text>
</comment>
<name>A0A1V2GAA5_ECOLX</name>
<dbReference type="Gene3D" id="1.10.443.10">
    <property type="entry name" value="Intergrase catalytic core"/>
    <property type="match status" value="1"/>
</dbReference>
<dbReference type="AlphaFoldDB" id="A0A1V2GAA5"/>
<dbReference type="GO" id="GO:0003677">
    <property type="term" value="F:DNA binding"/>
    <property type="evidence" value="ECO:0007669"/>
    <property type="project" value="UniProtKB-UniRule"/>
</dbReference>
<evidence type="ECO:0000256" key="5">
    <source>
        <dbReference type="PROSITE-ProRule" id="PRU01248"/>
    </source>
</evidence>
<keyword evidence="3 5" id="KW-0238">DNA-binding</keyword>
<evidence type="ECO:0000256" key="3">
    <source>
        <dbReference type="ARBA" id="ARBA00023125"/>
    </source>
</evidence>
<dbReference type="GO" id="GO:0015074">
    <property type="term" value="P:DNA integration"/>
    <property type="evidence" value="ECO:0007669"/>
    <property type="project" value="UniProtKB-KW"/>
</dbReference>
<dbReference type="SUPFAM" id="SSF56349">
    <property type="entry name" value="DNA breaking-rejoining enzymes"/>
    <property type="match status" value="1"/>
</dbReference>
<dbReference type="Gene3D" id="1.10.150.130">
    <property type="match status" value="1"/>
</dbReference>
<dbReference type="InterPro" id="IPR002104">
    <property type="entry name" value="Integrase_catalytic"/>
</dbReference>
<sequence length="342" mass="39363">MSRTRKSAEDNKLPPRVYKNKYSYYFKPTPRECITLGKINDLSIAQVWVKYEEILNDAIDVMTFSKLWNKFLNSTYYLELGQRTQKDYLQHQKKLLAAFGKMKADNIKPAHVRLYMDKRGLKSKTQANHEKASMSRVFRWGYERGYVKGNPCQGVSKFSLKPRDYYFTDEEYIAIYQEASPVLQCAMEIAYLCATRIGDIRKLTWDQVMSKGLFIQQGKTGKKQIKQYSERLTFALEQAKSLGGQHFVVCNKYGGQYSYTGFNDIWRKARAAASEKLGYPITGTFHDLKAKGISDYDGSSKEKQLFSGHKTEAQVLTYDRKPAVTPTLDIPVLDVTVLSRNP</sequence>
<dbReference type="InterPro" id="IPR050808">
    <property type="entry name" value="Phage_Integrase"/>
</dbReference>
<dbReference type="EMBL" id="MTPS01000365">
    <property type="protein sequence ID" value="ONG32498.1"/>
    <property type="molecule type" value="Genomic_DNA"/>
</dbReference>
<evidence type="ECO:0000256" key="1">
    <source>
        <dbReference type="ARBA" id="ARBA00008857"/>
    </source>
</evidence>
<dbReference type="Proteomes" id="UP000188967">
    <property type="component" value="Unassembled WGS sequence"/>
</dbReference>
<comment type="caution">
    <text evidence="8">The sequence shown here is derived from an EMBL/GenBank/DDBJ whole genome shotgun (WGS) entry which is preliminary data.</text>
</comment>
<feature type="domain" description="Core-binding (CB)" evidence="6">
    <location>
        <begin position="68"/>
        <end position="142"/>
    </location>
</feature>